<sequence length="962" mass="102506">MSEQQSFTFEGDTVSAKRGQTLTAALLAAGKLVHRTAPDGSERGPFCGIGACQECLLDVDGQMSVRGCMTPVRDGMTVRRNARVPDAATARVLADEHSDAGEVPLAEHSCDVLVIGAGPAGLAATMELARGGLDVLLLDERHLLGGQYFKQNAIHPRAQDAQGQRGSALIEAVRQSGARVWPDTLVWSAYREDGKLIIGGLRGGEAFYVRPKQIVIATGGQETPRPRPGWTLPGVLTTGAAQTLLRAYETLPSGPIVIAGNGPLNLQLAAELVKKGANVAAVVEGAPEPMQRPILAGRLSVASPRLAIAGMQHLLTLRRAGVPLLWGSVVTRIEGDERVERACVRHENGQENWLNVETVCLGDGFVPAGELPRLLGCRQQVRDWPVVHPETGRTPDGRTDQPDVSIIGEAGRFGGAFLAQAQGKLCAVRLLAGAGRDNSPGLKHSRRLYSRHEQFQSLLWKLYKPAVMLPAPDDQTILCRCECVTAATVRARISEDNIQDIASLKRATRAGMGRCQGRFCQSSLTTMLPAPTNEHDFTAPQIPLRPVPVAALARQKPEWRGHRRVAISSALGIHSKMPDTPCDAVDVVVVGAGIVGLFAALFLVEAGKSVVVLERGRAGALASGGNAGSLHAQLMAFDSSADNDGPSMPARTLALQRESIRMWEELRTQLGRDLEIKVCGGLVVAETDADMARLRSKVAIEQSLGVDARIVDADELQRIEPNLRNGFLGGAYCSEEGKINPMVATQAVLARARQAGVRIEELTPLSTIERMGERFKVQAGKRTWSAGAIVNAAGAYAGEVAGLVGRQLPVFGAPLQMIVTEPVAPLVNSLLAHASRHLTLKQAANGSLLIGGGWSAGLDPVHGHPRPLRENLEGNLWVAQRLIPALGAVNVVRSWAAMNIDVDGAPILGESPDVPGFFTAVTANGVTLAPAMGRHIADMLMGRCERPDLKIFSPNRFYGEPS</sequence>
<dbReference type="Gene3D" id="3.50.50.60">
    <property type="entry name" value="FAD/NAD(P)-binding domain"/>
    <property type="match status" value="3"/>
</dbReference>
<accession>A0ABQ0Q9D3</accession>
<dbReference type="InterPro" id="IPR006076">
    <property type="entry name" value="FAD-dep_OxRdtase"/>
</dbReference>
<organism evidence="5 6">
    <name type="scientific">Gluconobacter frateurii NRIC 0228</name>
    <dbReference type="NCBI Taxonomy" id="1307946"/>
    <lineage>
        <taxon>Bacteria</taxon>
        <taxon>Pseudomonadati</taxon>
        <taxon>Pseudomonadota</taxon>
        <taxon>Alphaproteobacteria</taxon>
        <taxon>Acetobacterales</taxon>
        <taxon>Acetobacteraceae</taxon>
        <taxon>Gluconobacter</taxon>
    </lineage>
</organism>
<dbReference type="PRINTS" id="PR00368">
    <property type="entry name" value="FADPNR"/>
</dbReference>
<evidence type="ECO:0000259" key="3">
    <source>
        <dbReference type="Pfam" id="PF04324"/>
    </source>
</evidence>
<evidence type="ECO:0000259" key="2">
    <source>
        <dbReference type="Pfam" id="PF01266"/>
    </source>
</evidence>
<dbReference type="InterPro" id="IPR001041">
    <property type="entry name" value="2Fe-2S_ferredoxin-type"/>
</dbReference>
<dbReference type="Gene3D" id="3.10.20.440">
    <property type="entry name" value="2Fe-2S iron-sulphur cluster binding domain, sarcosine oxidase, alpha subunit, N-terminal domain"/>
    <property type="match status" value="1"/>
</dbReference>
<dbReference type="EMBL" id="BAQW01000004">
    <property type="protein sequence ID" value="GBR09833.1"/>
    <property type="molecule type" value="Genomic_DNA"/>
</dbReference>
<name>A0ABQ0Q9D3_9PROT</name>
<dbReference type="InterPro" id="IPR042204">
    <property type="entry name" value="2Fe-2S-bd_N"/>
</dbReference>
<dbReference type="RefSeq" id="WP_099181408.1">
    <property type="nucleotide sequence ID" value="NZ_BAQW01000004.1"/>
</dbReference>
<dbReference type="Pfam" id="PF04324">
    <property type="entry name" value="Fer2_BFD"/>
    <property type="match status" value="1"/>
</dbReference>
<proteinExistence type="predicted"/>
<dbReference type="CDD" id="cd19946">
    <property type="entry name" value="GlpA-like_Fer2_BFD-like"/>
    <property type="match status" value="1"/>
</dbReference>
<dbReference type="Pfam" id="PF13510">
    <property type="entry name" value="Fer2_4"/>
    <property type="match status" value="1"/>
</dbReference>
<dbReference type="InterPro" id="IPR036188">
    <property type="entry name" value="FAD/NAD-bd_sf"/>
</dbReference>
<dbReference type="Proteomes" id="UP001061070">
    <property type="component" value="Unassembled WGS sequence"/>
</dbReference>
<feature type="domain" description="FAD dependent oxidoreductase" evidence="2">
    <location>
        <begin position="586"/>
        <end position="939"/>
    </location>
</feature>
<dbReference type="InterPro" id="IPR036010">
    <property type="entry name" value="2Fe-2S_ferredoxin-like_sf"/>
</dbReference>
<dbReference type="PANTHER" id="PTHR42949:SF3">
    <property type="entry name" value="ANAEROBIC GLYCEROL-3-PHOSPHATE DEHYDROGENASE SUBUNIT B"/>
    <property type="match status" value="1"/>
</dbReference>
<evidence type="ECO:0000259" key="4">
    <source>
        <dbReference type="Pfam" id="PF07992"/>
    </source>
</evidence>
<dbReference type="InterPro" id="IPR007419">
    <property type="entry name" value="BFD-like_2Fe2S-bd_dom"/>
</dbReference>
<dbReference type="PRINTS" id="PR00411">
    <property type="entry name" value="PNDRDTASEI"/>
</dbReference>
<comment type="caution">
    <text evidence="5">The sequence shown here is derived from an EMBL/GenBank/DDBJ whole genome shotgun (WGS) entry which is preliminary data.</text>
</comment>
<dbReference type="Gene3D" id="1.10.10.1100">
    <property type="entry name" value="BFD-like [2Fe-2S]-binding domain"/>
    <property type="match status" value="1"/>
</dbReference>
<evidence type="ECO:0000256" key="1">
    <source>
        <dbReference type="ARBA" id="ARBA00023002"/>
    </source>
</evidence>
<dbReference type="InterPro" id="IPR023753">
    <property type="entry name" value="FAD/NAD-binding_dom"/>
</dbReference>
<feature type="domain" description="BFD-like [2Fe-2S]-binding" evidence="3">
    <location>
        <begin position="477"/>
        <end position="526"/>
    </location>
</feature>
<keyword evidence="6" id="KW-1185">Reference proteome</keyword>
<dbReference type="PANTHER" id="PTHR42949">
    <property type="entry name" value="ANAEROBIC GLYCEROL-3-PHOSPHATE DEHYDROGENASE SUBUNIT B"/>
    <property type="match status" value="1"/>
</dbReference>
<evidence type="ECO:0000313" key="6">
    <source>
        <dbReference type="Proteomes" id="UP001061070"/>
    </source>
</evidence>
<reference evidence="5" key="1">
    <citation type="submission" date="2013-04" db="EMBL/GenBank/DDBJ databases">
        <title>The genome sequencing project of 58 acetic acid bacteria.</title>
        <authorList>
            <person name="Okamoto-Kainuma A."/>
            <person name="Ishikawa M."/>
            <person name="Umino S."/>
            <person name="Koizumi Y."/>
            <person name="Shiwa Y."/>
            <person name="Yoshikawa H."/>
            <person name="Matsutani M."/>
            <person name="Matsushita K."/>
        </authorList>
    </citation>
    <scope>NUCLEOTIDE SEQUENCE</scope>
    <source>
        <strain evidence="5">NRIC 0228</strain>
    </source>
</reference>
<dbReference type="Pfam" id="PF01266">
    <property type="entry name" value="DAO"/>
    <property type="match status" value="1"/>
</dbReference>
<feature type="domain" description="FAD/NAD(P)-binding" evidence="4">
    <location>
        <begin position="111"/>
        <end position="422"/>
    </location>
</feature>
<gene>
    <name evidence="5" type="ORF">AA0228_0823</name>
</gene>
<evidence type="ECO:0000313" key="5">
    <source>
        <dbReference type="EMBL" id="GBR09833.1"/>
    </source>
</evidence>
<dbReference type="Pfam" id="PF07992">
    <property type="entry name" value="Pyr_redox_2"/>
    <property type="match status" value="1"/>
</dbReference>
<protein>
    <submittedName>
        <fullName evidence="5">NAD/FAD-dependent oxidoreductase</fullName>
    </submittedName>
</protein>
<dbReference type="CDD" id="cd00207">
    <property type="entry name" value="fer2"/>
    <property type="match status" value="1"/>
</dbReference>
<dbReference type="SUPFAM" id="SSF54292">
    <property type="entry name" value="2Fe-2S ferredoxin-like"/>
    <property type="match status" value="1"/>
</dbReference>
<dbReference type="SUPFAM" id="SSF51905">
    <property type="entry name" value="FAD/NAD(P)-binding domain"/>
    <property type="match status" value="2"/>
</dbReference>
<dbReference type="Gene3D" id="3.30.9.10">
    <property type="entry name" value="D-Amino Acid Oxidase, subunit A, domain 2"/>
    <property type="match status" value="1"/>
</dbReference>
<keyword evidence="1" id="KW-0560">Oxidoreductase</keyword>
<dbReference type="InterPro" id="IPR041854">
    <property type="entry name" value="BFD-like_2Fe2S-bd_dom_sf"/>
</dbReference>
<dbReference type="InterPro" id="IPR051691">
    <property type="entry name" value="Metab_Enz_Cyan_OpOx_G3PDH"/>
</dbReference>